<proteinExistence type="predicted"/>
<feature type="transmembrane region" description="Helical" evidence="1">
    <location>
        <begin position="7"/>
        <end position="27"/>
    </location>
</feature>
<keyword evidence="1" id="KW-1133">Transmembrane helix</keyword>
<protein>
    <submittedName>
        <fullName evidence="2">Putative small multi-drug export</fullName>
    </submittedName>
</protein>
<dbReference type="Proteomes" id="UP000027946">
    <property type="component" value="Unassembled WGS sequence"/>
</dbReference>
<gene>
    <name evidence="2" type="ORF">CLIT_14c01050</name>
</gene>
<name>A0A069RC74_PEPLI</name>
<feature type="transmembrane region" description="Helical" evidence="1">
    <location>
        <begin position="133"/>
        <end position="160"/>
    </location>
</feature>
<dbReference type="EMBL" id="JJMM01000014">
    <property type="protein sequence ID" value="KDR94644.1"/>
    <property type="molecule type" value="Genomic_DNA"/>
</dbReference>
<dbReference type="InterPro" id="IPR009577">
    <property type="entry name" value="Sm_multidrug_ex"/>
</dbReference>
<keyword evidence="3" id="KW-1185">Reference proteome</keyword>
<comment type="caution">
    <text evidence="2">The sequence shown here is derived from an EMBL/GenBank/DDBJ whole genome shotgun (WGS) entry which is preliminary data.</text>
</comment>
<evidence type="ECO:0000256" key="1">
    <source>
        <dbReference type="SAM" id="Phobius"/>
    </source>
</evidence>
<evidence type="ECO:0000313" key="3">
    <source>
        <dbReference type="Proteomes" id="UP000027946"/>
    </source>
</evidence>
<feature type="transmembrane region" description="Helical" evidence="1">
    <location>
        <begin position="99"/>
        <end position="127"/>
    </location>
</feature>
<reference evidence="2 3" key="1">
    <citation type="submission" date="2014-03" db="EMBL/GenBank/DDBJ databases">
        <title>Genome sequence of Clostridium litorale W6, DSM 5388.</title>
        <authorList>
            <person name="Poehlein A."/>
            <person name="Jagirdar A."/>
            <person name="Khonsari B."/>
            <person name="Chibani C.M."/>
            <person name="Gutierrez Gutierrez D.A."/>
            <person name="Davydova E."/>
            <person name="Alghaithi H.S."/>
            <person name="Nair K.P."/>
            <person name="Dhamotharan K."/>
            <person name="Chandran L."/>
            <person name="G W."/>
            <person name="Daniel R."/>
        </authorList>
    </citation>
    <scope>NUCLEOTIDE SEQUENCE [LARGE SCALE GENOMIC DNA]</scope>
    <source>
        <strain evidence="2 3">W6</strain>
    </source>
</reference>
<evidence type="ECO:0000313" key="2">
    <source>
        <dbReference type="EMBL" id="KDR94644.1"/>
    </source>
</evidence>
<accession>A0A069RC74</accession>
<dbReference type="AlphaFoldDB" id="A0A069RC74"/>
<dbReference type="eggNOG" id="COG2426">
    <property type="taxonomic scope" value="Bacteria"/>
</dbReference>
<organism evidence="2 3">
    <name type="scientific">Peptoclostridium litorale DSM 5388</name>
    <dbReference type="NCBI Taxonomy" id="1121324"/>
    <lineage>
        <taxon>Bacteria</taxon>
        <taxon>Bacillati</taxon>
        <taxon>Bacillota</taxon>
        <taxon>Clostridia</taxon>
        <taxon>Peptostreptococcales</taxon>
        <taxon>Peptoclostridiaceae</taxon>
        <taxon>Peptoclostridium</taxon>
    </lineage>
</organism>
<sequence length="162" mass="17118">MDSFLREVLNFLTIELAVLLTAALPIIELRGAIPIGISLGLSPVNAAVISFVGSMLPVPVLLFGIRPMFTLLRRKKPFSDIVQNLVSRSLAKSHKIQRYGAIGLVLFVAVPLPGTGIWTGTLIAALLDMRFKWAFPAILAGNAIAAVAVMGLSTGVISVIGG</sequence>
<keyword evidence="1" id="KW-0812">Transmembrane</keyword>
<dbReference type="PANTHER" id="PTHR36007:SF2">
    <property type="entry name" value="TRANSPORT PROTEIN-RELATED"/>
    <property type="match status" value="1"/>
</dbReference>
<dbReference type="STRING" id="1121324.CLIT_14c01050"/>
<dbReference type="RefSeq" id="WP_038266521.1">
    <property type="nucleotide sequence ID" value="NZ_FSRH01000015.1"/>
</dbReference>
<dbReference type="OrthoDB" id="360192at2"/>
<dbReference type="PANTHER" id="PTHR36007">
    <property type="entry name" value="TRANSPORT PROTEIN-RELATED"/>
    <property type="match status" value="1"/>
</dbReference>
<feature type="transmembrane region" description="Helical" evidence="1">
    <location>
        <begin position="47"/>
        <end position="65"/>
    </location>
</feature>
<dbReference type="Pfam" id="PF06695">
    <property type="entry name" value="Sm_multidrug_ex"/>
    <property type="match status" value="1"/>
</dbReference>
<keyword evidence="1" id="KW-0472">Membrane</keyword>